<dbReference type="InterPro" id="IPR007627">
    <property type="entry name" value="RNA_pol_sigma70_r2"/>
</dbReference>
<protein>
    <submittedName>
        <fullName evidence="7">RNA polymerase sigma-E factor</fullName>
    </submittedName>
</protein>
<dbReference type="NCBIfam" id="TIGR02937">
    <property type="entry name" value="sigma70-ECF"/>
    <property type="match status" value="1"/>
</dbReference>
<dbReference type="Pfam" id="PF08281">
    <property type="entry name" value="Sigma70_r4_2"/>
    <property type="match status" value="1"/>
</dbReference>
<evidence type="ECO:0000259" key="6">
    <source>
        <dbReference type="Pfam" id="PF08281"/>
    </source>
</evidence>
<dbReference type="InterPro" id="IPR013249">
    <property type="entry name" value="RNA_pol_sigma70_r4_t2"/>
</dbReference>
<keyword evidence="3" id="KW-0731">Sigma factor</keyword>
<keyword evidence="8" id="KW-1185">Reference proteome</keyword>
<dbReference type="KEGG" id="mcg:GL4_1404"/>
<dbReference type="RefSeq" id="WP_045365949.1">
    <property type="nucleotide sequence ID" value="NZ_AP014648.1"/>
</dbReference>
<organism evidence="7 8">
    <name type="scientific">Methyloceanibacter caenitepidi</name>
    <dbReference type="NCBI Taxonomy" id="1384459"/>
    <lineage>
        <taxon>Bacteria</taxon>
        <taxon>Pseudomonadati</taxon>
        <taxon>Pseudomonadota</taxon>
        <taxon>Alphaproteobacteria</taxon>
        <taxon>Hyphomicrobiales</taxon>
        <taxon>Hyphomicrobiaceae</taxon>
        <taxon>Methyloceanibacter</taxon>
    </lineage>
</organism>
<evidence type="ECO:0000256" key="2">
    <source>
        <dbReference type="ARBA" id="ARBA00023015"/>
    </source>
</evidence>
<dbReference type="InterPro" id="IPR039425">
    <property type="entry name" value="RNA_pol_sigma-70-like"/>
</dbReference>
<evidence type="ECO:0000259" key="5">
    <source>
        <dbReference type="Pfam" id="PF04542"/>
    </source>
</evidence>
<dbReference type="InterPro" id="IPR013324">
    <property type="entry name" value="RNA_pol_sigma_r3/r4-like"/>
</dbReference>
<dbReference type="EMBL" id="AP014648">
    <property type="protein sequence ID" value="BAQ16861.1"/>
    <property type="molecule type" value="Genomic_DNA"/>
</dbReference>
<evidence type="ECO:0000313" key="7">
    <source>
        <dbReference type="EMBL" id="BAQ16861.1"/>
    </source>
</evidence>
<dbReference type="SUPFAM" id="SSF88946">
    <property type="entry name" value="Sigma2 domain of RNA polymerase sigma factors"/>
    <property type="match status" value="1"/>
</dbReference>
<sequence length="180" mass="20347">MPESTQTETVSQVESEIPMLRRYARFLARDVELADDLVQECLARAIARIDSFEPGTNLQGWLIVILRNVFFNECRRAKRERLSLKELGTAAPRELPAQQEDSLMLSELERAFMSLSPDHREILSLIVIEGMTYEQTAEVLGVTMGTIKSRLSRARGSLSALMDYGVPRPYERSKTVADAL</sequence>
<dbReference type="InterPro" id="IPR013325">
    <property type="entry name" value="RNA_pol_sigma_r2"/>
</dbReference>
<proteinExistence type="inferred from homology"/>
<keyword evidence="2" id="KW-0805">Transcription regulation</keyword>
<dbReference type="GO" id="GO:0006352">
    <property type="term" value="P:DNA-templated transcription initiation"/>
    <property type="evidence" value="ECO:0007669"/>
    <property type="project" value="InterPro"/>
</dbReference>
<gene>
    <name evidence="7" type="ORF">GL4_1404</name>
</gene>
<dbReference type="HOGENOM" id="CLU_047691_1_4_5"/>
<accession>A0A0A8K288</accession>
<dbReference type="PANTHER" id="PTHR43133">
    <property type="entry name" value="RNA POLYMERASE ECF-TYPE SIGMA FACTO"/>
    <property type="match status" value="1"/>
</dbReference>
<evidence type="ECO:0000313" key="8">
    <source>
        <dbReference type="Proteomes" id="UP000031643"/>
    </source>
</evidence>
<dbReference type="SUPFAM" id="SSF88659">
    <property type="entry name" value="Sigma3 and sigma4 domains of RNA polymerase sigma factors"/>
    <property type="match status" value="1"/>
</dbReference>
<dbReference type="InterPro" id="IPR014284">
    <property type="entry name" value="RNA_pol_sigma-70_dom"/>
</dbReference>
<feature type="domain" description="RNA polymerase sigma-70 region 2" evidence="5">
    <location>
        <begin position="13"/>
        <end position="79"/>
    </location>
</feature>
<dbReference type="STRING" id="1384459.GL4_1404"/>
<dbReference type="AlphaFoldDB" id="A0A0A8K288"/>
<evidence type="ECO:0000256" key="4">
    <source>
        <dbReference type="ARBA" id="ARBA00023163"/>
    </source>
</evidence>
<evidence type="ECO:0000256" key="3">
    <source>
        <dbReference type="ARBA" id="ARBA00023082"/>
    </source>
</evidence>
<dbReference type="Gene3D" id="1.10.10.10">
    <property type="entry name" value="Winged helix-like DNA-binding domain superfamily/Winged helix DNA-binding domain"/>
    <property type="match status" value="1"/>
</dbReference>
<feature type="domain" description="RNA polymerase sigma factor 70 region 4 type 2" evidence="6">
    <location>
        <begin position="107"/>
        <end position="156"/>
    </location>
</feature>
<dbReference type="Pfam" id="PF04542">
    <property type="entry name" value="Sigma70_r2"/>
    <property type="match status" value="1"/>
</dbReference>
<name>A0A0A8K288_9HYPH</name>
<keyword evidence="4" id="KW-0804">Transcription</keyword>
<dbReference type="Gene3D" id="1.10.1740.10">
    <property type="match status" value="1"/>
</dbReference>
<dbReference type="PANTHER" id="PTHR43133:SF25">
    <property type="entry name" value="RNA POLYMERASE SIGMA FACTOR RFAY-RELATED"/>
    <property type="match status" value="1"/>
</dbReference>
<dbReference type="InterPro" id="IPR036388">
    <property type="entry name" value="WH-like_DNA-bd_sf"/>
</dbReference>
<dbReference type="Proteomes" id="UP000031643">
    <property type="component" value="Chromosome"/>
</dbReference>
<dbReference type="GO" id="GO:0016987">
    <property type="term" value="F:sigma factor activity"/>
    <property type="evidence" value="ECO:0007669"/>
    <property type="project" value="UniProtKB-KW"/>
</dbReference>
<reference evidence="7 8" key="1">
    <citation type="submission" date="2014-09" db="EMBL/GenBank/DDBJ databases">
        <title>Genome sequencing of Methyloceanibacter caenitepidi Gela4.</title>
        <authorList>
            <person name="Takeuchi M."/>
            <person name="Susumu S."/>
            <person name="Kamagata Y."/>
            <person name="Oshima K."/>
            <person name="Hattori M."/>
            <person name="Iwasaki W."/>
        </authorList>
    </citation>
    <scope>NUCLEOTIDE SEQUENCE [LARGE SCALE GENOMIC DNA]</scope>
    <source>
        <strain evidence="7 8">Gela4</strain>
    </source>
</reference>
<comment type="similarity">
    <text evidence="1">Belongs to the sigma-70 factor family. ECF subfamily.</text>
</comment>
<evidence type="ECO:0000256" key="1">
    <source>
        <dbReference type="ARBA" id="ARBA00010641"/>
    </source>
</evidence>
<dbReference type="GO" id="GO:0003677">
    <property type="term" value="F:DNA binding"/>
    <property type="evidence" value="ECO:0007669"/>
    <property type="project" value="InterPro"/>
</dbReference>
<dbReference type="CDD" id="cd06171">
    <property type="entry name" value="Sigma70_r4"/>
    <property type="match status" value="1"/>
</dbReference>